<feature type="transmembrane region" description="Helical" evidence="1">
    <location>
        <begin position="36"/>
        <end position="58"/>
    </location>
</feature>
<sequence>MDIQKVLLPVCAEGLARHNKFLSYHFLRTERIKNPLYSLLGSLSAGKMPFWCILLPFYKKCKKLNHYITQIHVSFRPCYMHVYIYIFK</sequence>
<protein>
    <submittedName>
        <fullName evidence="2">Uncharacterized protein</fullName>
    </submittedName>
</protein>
<keyword evidence="1" id="KW-0812">Transmembrane</keyword>
<comment type="caution">
    <text evidence="2">The sequence shown here is derived from an EMBL/GenBank/DDBJ whole genome shotgun (WGS) entry which is preliminary data.</text>
</comment>
<reference evidence="2" key="1">
    <citation type="thesis" date="2020" institute="ProQuest LLC" country="789 East Eisenhower Parkway, Ann Arbor, MI, USA">
        <title>Comparative Genomics and Chromosome Evolution.</title>
        <authorList>
            <person name="Mudd A.B."/>
        </authorList>
    </citation>
    <scope>NUCLEOTIDE SEQUENCE</scope>
    <source>
        <strain evidence="2">237g6f4</strain>
        <tissue evidence="2">Blood</tissue>
    </source>
</reference>
<evidence type="ECO:0000313" key="2">
    <source>
        <dbReference type="EMBL" id="KAG8553611.1"/>
    </source>
</evidence>
<evidence type="ECO:0000313" key="3">
    <source>
        <dbReference type="Proteomes" id="UP000824782"/>
    </source>
</evidence>
<keyword evidence="1" id="KW-0472">Membrane</keyword>
<name>A0AAV7A3R8_ENGPU</name>
<dbReference type="AlphaFoldDB" id="A0AAV7A3R8"/>
<gene>
    <name evidence="2" type="ORF">GDO81_003486</name>
</gene>
<evidence type="ECO:0000256" key="1">
    <source>
        <dbReference type="SAM" id="Phobius"/>
    </source>
</evidence>
<keyword evidence="3" id="KW-1185">Reference proteome</keyword>
<proteinExistence type="predicted"/>
<dbReference type="EMBL" id="WNYA01000010">
    <property type="protein sequence ID" value="KAG8553611.1"/>
    <property type="molecule type" value="Genomic_DNA"/>
</dbReference>
<keyword evidence="1" id="KW-1133">Transmembrane helix</keyword>
<dbReference type="Proteomes" id="UP000824782">
    <property type="component" value="Unassembled WGS sequence"/>
</dbReference>
<accession>A0AAV7A3R8</accession>
<organism evidence="2 3">
    <name type="scientific">Engystomops pustulosus</name>
    <name type="common">Tungara frog</name>
    <name type="synonym">Physalaemus pustulosus</name>
    <dbReference type="NCBI Taxonomy" id="76066"/>
    <lineage>
        <taxon>Eukaryota</taxon>
        <taxon>Metazoa</taxon>
        <taxon>Chordata</taxon>
        <taxon>Craniata</taxon>
        <taxon>Vertebrata</taxon>
        <taxon>Euteleostomi</taxon>
        <taxon>Amphibia</taxon>
        <taxon>Batrachia</taxon>
        <taxon>Anura</taxon>
        <taxon>Neobatrachia</taxon>
        <taxon>Hyloidea</taxon>
        <taxon>Leptodactylidae</taxon>
        <taxon>Leiuperinae</taxon>
        <taxon>Engystomops</taxon>
    </lineage>
</organism>